<dbReference type="Pfam" id="PF22893">
    <property type="entry name" value="ULD_2"/>
    <property type="match status" value="1"/>
</dbReference>
<gene>
    <name evidence="3" type="ORF">CPLU01_04293</name>
</gene>
<feature type="compositionally biased region" description="Low complexity" evidence="1">
    <location>
        <begin position="633"/>
        <end position="647"/>
    </location>
</feature>
<evidence type="ECO:0000259" key="2">
    <source>
        <dbReference type="Pfam" id="PF22893"/>
    </source>
</evidence>
<dbReference type="Proteomes" id="UP000654918">
    <property type="component" value="Unassembled WGS sequence"/>
</dbReference>
<reference evidence="3" key="1">
    <citation type="journal article" date="2020" name="Phytopathology">
        <title>Genome Sequence Resources of Colletotrichum truncatum, C. plurivorum, C. musicola, and C. sojae: Four Species Pathogenic to Soybean (Glycine max).</title>
        <authorList>
            <person name="Rogerio F."/>
            <person name="Boufleur T.R."/>
            <person name="Ciampi-Guillardi M."/>
            <person name="Sukno S.A."/>
            <person name="Thon M.R."/>
            <person name="Massola Junior N.S."/>
            <person name="Baroncelli R."/>
        </authorList>
    </citation>
    <scope>NUCLEOTIDE SEQUENCE</scope>
    <source>
        <strain evidence="3">LFN00145</strain>
    </source>
</reference>
<dbReference type="EMBL" id="WIGO01000040">
    <property type="protein sequence ID" value="KAF6835422.1"/>
    <property type="molecule type" value="Genomic_DNA"/>
</dbReference>
<feature type="compositionally biased region" description="Low complexity" evidence="1">
    <location>
        <begin position="238"/>
        <end position="249"/>
    </location>
</feature>
<comment type="caution">
    <text evidence="3">The sequence shown here is derived from an EMBL/GenBank/DDBJ whole genome shotgun (WGS) entry which is preliminary data.</text>
</comment>
<name>A0A8H6KPS2_9PEZI</name>
<evidence type="ECO:0000313" key="3">
    <source>
        <dbReference type="EMBL" id="KAF6835422.1"/>
    </source>
</evidence>
<feature type="compositionally biased region" description="Low complexity" evidence="1">
    <location>
        <begin position="714"/>
        <end position="728"/>
    </location>
</feature>
<accession>A0A8H6KPS2</accession>
<dbReference type="InterPro" id="IPR054464">
    <property type="entry name" value="ULD_fung"/>
</dbReference>
<organism evidence="3 4">
    <name type="scientific">Colletotrichum plurivorum</name>
    <dbReference type="NCBI Taxonomy" id="2175906"/>
    <lineage>
        <taxon>Eukaryota</taxon>
        <taxon>Fungi</taxon>
        <taxon>Dikarya</taxon>
        <taxon>Ascomycota</taxon>
        <taxon>Pezizomycotina</taxon>
        <taxon>Sordariomycetes</taxon>
        <taxon>Hypocreomycetidae</taxon>
        <taxon>Glomerellales</taxon>
        <taxon>Glomerellaceae</taxon>
        <taxon>Colletotrichum</taxon>
        <taxon>Colletotrichum orchidearum species complex</taxon>
    </lineage>
</organism>
<evidence type="ECO:0000313" key="4">
    <source>
        <dbReference type="Proteomes" id="UP000654918"/>
    </source>
</evidence>
<feature type="region of interest" description="Disordered" evidence="1">
    <location>
        <begin position="630"/>
        <end position="665"/>
    </location>
</feature>
<dbReference type="AlphaFoldDB" id="A0A8H6KPS2"/>
<keyword evidence="4" id="KW-1185">Reference proteome</keyword>
<feature type="region of interest" description="Disordered" evidence="1">
    <location>
        <begin position="238"/>
        <end position="284"/>
    </location>
</feature>
<protein>
    <recommendedName>
        <fullName evidence="2">Ubiquitin-like domain-containing protein</fullName>
    </recommendedName>
</protein>
<sequence>MAEFWKAPAPPPPDVTRIVTLGFQLANKLNLYGHGTKSPDTDVSYLVDNVFGTASTLAQLWEFTTADAHDTLSVYKDAGRRDVEDLAARCGKTYVTIIRTIYRASLAAKVVEDVSLESIRVEDLKAARICAISANMNWAMVEDAFETAHNQLRWISASLMLHVQVFDVARLQVKAPRAPGSFDEELASRALASRLLRQREKAATTLVDEYERKADEKARREAREARRVARAERAAAAEAEAAANAENEASNPVDDDAASWKSGVTAKDSRPPSICGDKPVDGEKTKLDPVVEEAPMPPVIEPVVQMPPLPPPEPIDIKLLAPKRRFGARVFSGMAEWFQGLFGRGLPPLDHLELEASVLQGGWPNPSKKPPVLALEPKTLLRQLKRVLRKVGDTPGDQLIGLDAQFRLAVQNAPQRAARKDGRARNLIAVDTRSLPDFVVVYMSIEPVMEPVQLTDALERKVVLPYEQIRTVNGIRDSIHNRFRDVNRFWPIVRDGSFEILNDEGVVISPEAWEATVKPGAVLTMRLSAFNDSPPFPGRVTWAEPYQPPPPHHGFMRPARPMPCGMPVAPGGGAPPGWSCPPPMAVHRPGPPEIINVGPRRPRPLPGRRGPRQGSMLSWMAGCKPAKKKSQWAASDASSVTSYTSYDSDSDDGENDWELGFEPDFGGELTRERDLEAEEWKSLGKLVALWTNAVDTEFCTDSGSMPWYDDAASTCSVSSGTSSSSSSSDEIIDRD</sequence>
<feature type="compositionally biased region" description="Acidic residues" evidence="1">
    <location>
        <begin position="648"/>
        <end position="661"/>
    </location>
</feature>
<feature type="region of interest" description="Disordered" evidence="1">
    <location>
        <begin position="595"/>
        <end position="617"/>
    </location>
</feature>
<proteinExistence type="predicted"/>
<evidence type="ECO:0000256" key="1">
    <source>
        <dbReference type="SAM" id="MobiDB-lite"/>
    </source>
</evidence>
<feature type="domain" description="Ubiquitin-like" evidence="2">
    <location>
        <begin position="450"/>
        <end position="527"/>
    </location>
</feature>
<feature type="region of interest" description="Disordered" evidence="1">
    <location>
        <begin position="714"/>
        <end position="735"/>
    </location>
</feature>